<keyword evidence="2" id="KW-1185">Reference proteome</keyword>
<gene>
    <name evidence="1" type="ORF">BD626DRAFT_428986</name>
</gene>
<proteinExistence type="predicted"/>
<dbReference type="AlphaFoldDB" id="A0A550CIS2"/>
<evidence type="ECO:0000313" key="2">
    <source>
        <dbReference type="Proteomes" id="UP000320762"/>
    </source>
</evidence>
<comment type="caution">
    <text evidence="1">The sequence shown here is derived from an EMBL/GenBank/DDBJ whole genome shotgun (WGS) entry which is preliminary data.</text>
</comment>
<accession>A0A550CIS2</accession>
<sequence>MRTASLSRLWQASQASTAAAISSNLRDLCYNAGRTHQEHLVNVFEGILLPCLEKRSHYKSDAYGALHSVQTQYNDHEKLSITDYFSGLGYLLAHQQDNRSDLIHLIKLTSIYAQWCRASARSLCVNPPTVVQLLWETQPNYGDSTSNRAPGRFSLSSSVVPGKGDGREAIRRMRVHVLSKIWPSIFDNPTPVQKAHAEAGVSYAYPTEELFGTPWGHCGESITFASMYTTMQAHVPLGTLALSVKTMTSTIPGVGVSPAEAIMHLHRLQDVVEVLRAAGAMRPMCLNCQHLADSVSARVEDYASVFTSRKAFDFETMAIRLCGRH</sequence>
<evidence type="ECO:0000313" key="1">
    <source>
        <dbReference type="EMBL" id="TRM64669.1"/>
    </source>
</evidence>
<dbReference type="Proteomes" id="UP000320762">
    <property type="component" value="Unassembled WGS sequence"/>
</dbReference>
<protein>
    <submittedName>
        <fullName evidence="1">Uncharacterized protein</fullName>
    </submittedName>
</protein>
<dbReference type="OrthoDB" id="2935770at2759"/>
<organism evidence="1 2">
    <name type="scientific">Schizophyllum amplum</name>
    <dbReference type="NCBI Taxonomy" id="97359"/>
    <lineage>
        <taxon>Eukaryota</taxon>
        <taxon>Fungi</taxon>
        <taxon>Dikarya</taxon>
        <taxon>Basidiomycota</taxon>
        <taxon>Agaricomycotina</taxon>
        <taxon>Agaricomycetes</taxon>
        <taxon>Agaricomycetidae</taxon>
        <taxon>Agaricales</taxon>
        <taxon>Schizophyllaceae</taxon>
        <taxon>Schizophyllum</taxon>
    </lineage>
</organism>
<reference evidence="1 2" key="1">
    <citation type="journal article" date="2019" name="New Phytol.">
        <title>Comparative genomics reveals unique wood-decay strategies and fruiting body development in the Schizophyllaceae.</title>
        <authorList>
            <person name="Almasi E."/>
            <person name="Sahu N."/>
            <person name="Krizsan K."/>
            <person name="Balint B."/>
            <person name="Kovacs G.M."/>
            <person name="Kiss B."/>
            <person name="Cseklye J."/>
            <person name="Drula E."/>
            <person name="Henrissat B."/>
            <person name="Nagy I."/>
            <person name="Chovatia M."/>
            <person name="Adam C."/>
            <person name="LaButti K."/>
            <person name="Lipzen A."/>
            <person name="Riley R."/>
            <person name="Grigoriev I.V."/>
            <person name="Nagy L.G."/>
        </authorList>
    </citation>
    <scope>NUCLEOTIDE SEQUENCE [LARGE SCALE GENOMIC DNA]</scope>
    <source>
        <strain evidence="1 2">NL-1724</strain>
    </source>
</reference>
<dbReference type="EMBL" id="VDMD01000006">
    <property type="protein sequence ID" value="TRM64669.1"/>
    <property type="molecule type" value="Genomic_DNA"/>
</dbReference>
<name>A0A550CIS2_9AGAR</name>